<dbReference type="GO" id="GO:0004364">
    <property type="term" value="F:glutathione transferase activity"/>
    <property type="evidence" value="ECO:0007669"/>
    <property type="project" value="UniProtKB-EC"/>
</dbReference>
<evidence type="ECO:0000256" key="5">
    <source>
        <dbReference type="RuleBase" id="RU003494"/>
    </source>
</evidence>
<dbReference type="InterPro" id="IPR004045">
    <property type="entry name" value="Glutathione_S-Trfase_N"/>
</dbReference>
<dbReference type="PANTHER" id="PTHR44051:SF9">
    <property type="entry name" value="GLUTATHIONE S-TRANSFERASE 1"/>
    <property type="match status" value="1"/>
</dbReference>
<dbReference type="FunFam" id="3.40.30.10:FF:000156">
    <property type="entry name" value="Glutathione S-transferase 1"/>
    <property type="match status" value="1"/>
</dbReference>
<dbReference type="OrthoDB" id="2098326at2759"/>
<proteinExistence type="inferred from homology"/>
<evidence type="ECO:0000259" key="7">
    <source>
        <dbReference type="PROSITE" id="PS50405"/>
    </source>
</evidence>
<dbReference type="PROSITE" id="PS50404">
    <property type="entry name" value="GST_NTER"/>
    <property type="match status" value="1"/>
</dbReference>
<dbReference type="SUPFAM" id="SSF47616">
    <property type="entry name" value="GST C-terminal domain-like"/>
    <property type="match status" value="1"/>
</dbReference>
<feature type="domain" description="GST C-terminal" evidence="7">
    <location>
        <begin position="96"/>
        <end position="234"/>
    </location>
</feature>
<dbReference type="Proteomes" id="UP000509704">
    <property type="component" value="Chromosome 1"/>
</dbReference>
<dbReference type="InterPro" id="IPR040079">
    <property type="entry name" value="Glutathione_S-Trfase"/>
</dbReference>
<evidence type="ECO:0000256" key="4">
    <source>
        <dbReference type="ARBA" id="ARBA00047960"/>
    </source>
</evidence>
<dbReference type="EC" id="2.5.1.18" evidence="2"/>
<name>A0A7H9AWD6_ZYGMR</name>
<dbReference type="PANTHER" id="PTHR44051">
    <property type="entry name" value="GLUTATHIONE S-TRANSFERASE-RELATED"/>
    <property type="match status" value="1"/>
</dbReference>
<dbReference type="GO" id="GO:0005737">
    <property type="term" value="C:cytoplasm"/>
    <property type="evidence" value="ECO:0007669"/>
    <property type="project" value="UniProtKB-ARBA"/>
</dbReference>
<dbReference type="Pfam" id="PF02798">
    <property type="entry name" value="GST_N"/>
    <property type="match status" value="1"/>
</dbReference>
<evidence type="ECO:0000313" key="8">
    <source>
        <dbReference type="EMBL" id="QLG70079.1"/>
    </source>
</evidence>
<dbReference type="InterPro" id="IPR004046">
    <property type="entry name" value="GST_C"/>
</dbReference>
<evidence type="ECO:0000313" key="9">
    <source>
        <dbReference type="Proteomes" id="UP000509704"/>
    </source>
</evidence>
<comment type="catalytic activity">
    <reaction evidence="4">
        <text>RX + glutathione = an S-substituted glutathione + a halide anion + H(+)</text>
        <dbReference type="Rhea" id="RHEA:16437"/>
        <dbReference type="ChEBI" id="CHEBI:15378"/>
        <dbReference type="ChEBI" id="CHEBI:16042"/>
        <dbReference type="ChEBI" id="CHEBI:17792"/>
        <dbReference type="ChEBI" id="CHEBI:57925"/>
        <dbReference type="ChEBI" id="CHEBI:90779"/>
        <dbReference type="EC" id="2.5.1.18"/>
    </reaction>
</comment>
<dbReference type="InterPro" id="IPR036282">
    <property type="entry name" value="Glutathione-S-Trfase_C_sf"/>
</dbReference>
<dbReference type="KEGG" id="zmk:HG535_0A00180"/>
<evidence type="ECO:0000256" key="1">
    <source>
        <dbReference type="ARBA" id="ARBA00007409"/>
    </source>
</evidence>
<dbReference type="Pfam" id="PF00043">
    <property type="entry name" value="GST_C"/>
    <property type="match status" value="1"/>
</dbReference>
<organism evidence="8 9">
    <name type="scientific">Zygotorulaspora mrakii</name>
    <name type="common">Zygosaccharomyces mrakii</name>
    <dbReference type="NCBI Taxonomy" id="42260"/>
    <lineage>
        <taxon>Eukaryota</taxon>
        <taxon>Fungi</taxon>
        <taxon>Dikarya</taxon>
        <taxon>Ascomycota</taxon>
        <taxon>Saccharomycotina</taxon>
        <taxon>Saccharomycetes</taxon>
        <taxon>Saccharomycetales</taxon>
        <taxon>Saccharomycetaceae</taxon>
        <taxon>Zygotorulaspora</taxon>
    </lineage>
</organism>
<keyword evidence="3" id="KW-0808">Transferase</keyword>
<dbReference type="PROSITE" id="PS50405">
    <property type="entry name" value="GST_CTER"/>
    <property type="match status" value="1"/>
</dbReference>
<dbReference type="Gene3D" id="3.40.30.10">
    <property type="entry name" value="Glutaredoxin"/>
    <property type="match status" value="1"/>
</dbReference>
<dbReference type="GO" id="GO:0004602">
    <property type="term" value="F:glutathione peroxidase activity"/>
    <property type="evidence" value="ECO:0007669"/>
    <property type="project" value="UniProtKB-ARBA"/>
</dbReference>
<keyword evidence="9" id="KW-1185">Reference proteome</keyword>
<evidence type="ECO:0000256" key="3">
    <source>
        <dbReference type="ARBA" id="ARBA00022679"/>
    </source>
</evidence>
<dbReference type="GeneID" id="59233715"/>
<dbReference type="RefSeq" id="XP_037141807.1">
    <property type="nucleotide sequence ID" value="XM_037285912.1"/>
</dbReference>
<dbReference type="SFLD" id="SFLDS00019">
    <property type="entry name" value="Glutathione_Transferase_(cytos"/>
    <property type="match status" value="1"/>
</dbReference>
<dbReference type="AlphaFoldDB" id="A0A7H9AWD6"/>
<dbReference type="CDD" id="cd03189">
    <property type="entry name" value="GST_C_GTT1_like"/>
    <property type="match status" value="1"/>
</dbReference>
<feature type="domain" description="GST N-terminal" evidence="6">
    <location>
        <begin position="3"/>
        <end position="90"/>
    </location>
</feature>
<comment type="similarity">
    <text evidence="1 5">Belongs to the GST superfamily.</text>
</comment>
<dbReference type="InterPro" id="IPR036249">
    <property type="entry name" value="Thioredoxin-like_sf"/>
</dbReference>
<evidence type="ECO:0000259" key="6">
    <source>
        <dbReference type="PROSITE" id="PS50404"/>
    </source>
</evidence>
<reference evidence="8 9" key="1">
    <citation type="submission" date="2020-07" db="EMBL/GenBank/DDBJ databases">
        <title>The yeast mating-type switching endonuclease HO is a domesticated member of an unorthodox homing genetic element family.</title>
        <authorList>
            <person name="Coughlan A.Y."/>
            <person name="Lombardi L."/>
            <person name="Braun-Galleani S."/>
            <person name="Martos A.R."/>
            <person name="Galeote V."/>
            <person name="Bigey F."/>
            <person name="Dequin S."/>
            <person name="Byrne K.P."/>
            <person name="Wolfe K.H."/>
        </authorList>
    </citation>
    <scope>NUCLEOTIDE SEQUENCE [LARGE SCALE GENOMIC DNA]</scope>
    <source>
        <strain evidence="8 9">NRRL Y-6702</strain>
    </source>
</reference>
<dbReference type="EMBL" id="CP058604">
    <property type="protein sequence ID" value="QLG70079.1"/>
    <property type="molecule type" value="Genomic_DNA"/>
</dbReference>
<dbReference type="SUPFAM" id="SSF52833">
    <property type="entry name" value="Thioredoxin-like"/>
    <property type="match status" value="1"/>
</dbReference>
<dbReference type="InterPro" id="IPR010987">
    <property type="entry name" value="Glutathione-S-Trfase_C-like"/>
</dbReference>
<evidence type="ECO:0000256" key="2">
    <source>
        <dbReference type="ARBA" id="ARBA00012452"/>
    </source>
</evidence>
<dbReference type="SFLD" id="SFLDG00358">
    <property type="entry name" value="Main_(cytGST)"/>
    <property type="match status" value="1"/>
</dbReference>
<protein>
    <recommendedName>
        <fullName evidence="2">glutathione transferase</fullName>
        <ecNumber evidence="2">2.5.1.18</ecNumber>
    </recommendedName>
</protein>
<dbReference type="CDD" id="cd03046">
    <property type="entry name" value="GST_N_GTT1_like"/>
    <property type="match status" value="1"/>
</dbReference>
<gene>
    <name evidence="8" type="ORF">HG535_0A00180</name>
</gene>
<accession>A0A7H9AWD6</accession>
<dbReference type="Gene3D" id="1.20.1050.10">
    <property type="match status" value="1"/>
</dbReference>
<sequence>MSLPIIKVHWLNESRAFRVLWLLDELNIDYEIIPYKRDKGFRAPDELKNIHPLGRSPLIEIVDRESGKQKILAESGYIFQYILQHFDKDHKLNNADPDKAEEIQYYLHYVEGSLQPPLMIEFILSKVEQAPIPFPLSYLARKITAKISEGYSRGELANQLNFIEQELLKNDGYLVGGQLSAADILISFPLEMAFIRNFAKEEDYPNIRKFTKNMKSLESHKTAKGKASAVGGKF</sequence>